<dbReference type="InterPro" id="IPR013083">
    <property type="entry name" value="Znf_RING/FYVE/PHD"/>
</dbReference>
<keyword evidence="6" id="KW-0863">Zinc-finger</keyword>
<organism evidence="11">
    <name type="scientific">Cladocopium goreaui</name>
    <dbReference type="NCBI Taxonomy" id="2562237"/>
    <lineage>
        <taxon>Eukaryota</taxon>
        <taxon>Sar</taxon>
        <taxon>Alveolata</taxon>
        <taxon>Dinophyceae</taxon>
        <taxon>Suessiales</taxon>
        <taxon>Symbiodiniaceae</taxon>
        <taxon>Cladocopium</taxon>
    </lineage>
</organism>
<dbReference type="Pfam" id="PF13920">
    <property type="entry name" value="zf-C3HC4_3"/>
    <property type="match status" value="1"/>
</dbReference>
<evidence type="ECO:0000256" key="6">
    <source>
        <dbReference type="PROSITE-ProRule" id="PRU00175"/>
    </source>
</evidence>
<dbReference type="PANTHER" id="PTHR24345">
    <property type="entry name" value="SERINE/THREONINE-PROTEIN KINASE PLK"/>
    <property type="match status" value="1"/>
</dbReference>
<keyword evidence="8" id="KW-1133">Transmembrane helix</keyword>
<feature type="transmembrane region" description="Helical" evidence="8">
    <location>
        <begin position="232"/>
        <end position="257"/>
    </location>
</feature>
<dbReference type="GO" id="GO:0008270">
    <property type="term" value="F:zinc ion binding"/>
    <property type="evidence" value="ECO:0007669"/>
    <property type="project" value="UniProtKB-KW"/>
</dbReference>
<dbReference type="PROSITE" id="PS50011">
    <property type="entry name" value="PROTEIN_KINASE_DOM"/>
    <property type="match status" value="1"/>
</dbReference>
<comment type="caution">
    <text evidence="11">The sequence shown here is derived from an EMBL/GenBank/DDBJ whole genome shotgun (WGS) entry which is preliminary data.</text>
</comment>
<evidence type="ECO:0000313" key="11">
    <source>
        <dbReference type="EMBL" id="CAI3973636.1"/>
    </source>
</evidence>
<dbReference type="GO" id="GO:0005524">
    <property type="term" value="F:ATP binding"/>
    <property type="evidence" value="ECO:0007669"/>
    <property type="project" value="UniProtKB-KW"/>
</dbReference>
<dbReference type="EMBL" id="CAMXCT030000089">
    <property type="protein sequence ID" value="CAL4760948.1"/>
    <property type="molecule type" value="Genomic_DNA"/>
</dbReference>
<keyword evidence="5" id="KW-0067">ATP-binding</keyword>
<reference evidence="12" key="2">
    <citation type="submission" date="2024-04" db="EMBL/GenBank/DDBJ databases">
        <authorList>
            <person name="Chen Y."/>
            <person name="Shah S."/>
            <person name="Dougan E. K."/>
            <person name="Thang M."/>
            <person name="Chan C."/>
        </authorList>
    </citation>
    <scope>NUCLEOTIDE SEQUENCE [LARGE SCALE GENOMIC DNA]</scope>
</reference>
<evidence type="ECO:0000256" key="8">
    <source>
        <dbReference type="SAM" id="Phobius"/>
    </source>
</evidence>
<dbReference type="InterPro" id="IPR008271">
    <property type="entry name" value="Ser/Thr_kinase_AS"/>
</dbReference>
<keyword evidence="1" id="KW-0723">Serine/threonine-protein kinase</keyword>
<keyword evidence="6" id="KW-0479">Metal-binding</keyword>
<dbReference type="EMBL" id="CAMXCT010000089">
    <property type="protein sequence ID" value="CAI3973636.1"/>
    <property type="molecule type" value="Genomic_DNA"/>
</dbReference>
<evidence type="ECO:0000256" key="1">
    <source>
        <dbReference type="ARBA" id="ARBA00022527"/>
    </source>
</evidence>
<dbReference type="SUPFAM" id="SSF56112">
    <property type="entry name" value="Protein kinase-like (PK-like)"/>
    <property type="match status" value="1"/>
</dbReference>
<dbReference type="PANTHER" id="PTHR24345:SF0">
    <property type="entry name" value="CELL CYCLE SERINE_THREONINE-PROTEIN KINASE CDC5_MSD2"/>
    <property type="match status" value="1"/>
</dbReference>
<protein>
    <submittedName>
        <fullName evidence="13">Serine/threonine kinase SAD-1 (Synapses o f Amphids Defective)</fullName>
    </submittedName>
</protein>
<evidence type="ECO:0000313" key="12">
    <source>
        <dbReference type="EMBL" id="CAL1127011.1"/>
    </source>
</evidence>
<dbReference type="Gene3D" id="1.10.510.10">
    <property type="entry name" value="Transferase(Phosphotransferase) domain 1"/>
    <property type="match status" value="1"/>
</dbReference>
<dbReference type="PROSITE" id="PS00108">
    <property type="entry name" value="PROTEIN_KINASE_ST"/>
    <property type="match status" value="1"/>
</dbReference>
<dbReference type="InterPro" id="IPR001841">
    <property type="entry name" value="Znf_RING"/>
</dbReference>
<keyword evidence="6" id="KW-0862">Zinc</keyword>
<keyword evidence="14" id="KW-1185">Reference proteome</keyword>
<dbReference type="EMBL" id="CAMXCT020000089">
    <property type="protein sequence ID" value="CAL1127011.1"/>
    <property type="molecule type" value="Genomic_DNA"/>
</dbReference>
<evidence type="ECO:0000256" key="2">
    <source>
        <dbReference type="ARBA" id="ARBA00022679"/>
    </source>
</evidence>
<evidence type="ECO:0000256" key="5">
    <source>
        <dbReference type="ARBA" id="ARBA00022840"/>
    </source>
</evidence>
<dbReference type="SMART" id="SM00220">
    <property type="entry name" value="S_TKc"/>
    <property type="match status" value="1"/>
</dbReference>
<evidence type="ECO:0000259" key="10">
    <source>
        <dbReference type="PROSITE" id="PS50089"/>
    </source>
</evidence>
<evidence type="ECO:0000313" key="14">
    <source>
        <dbReference type="Proteomes" id="UP001152797"/>
    </source>
</evidence>
<evidence type="ECO:0000256" key="3">
    <source>
        <dbReference type="ARBA" id="ARBA00022741"/>
    </source>
</evidence>
<feature type="region of interest" description="Disordered" evidence="7">
    <location>
        <begin position="357"/>
        <end position="390"/>
    </location>
</feature>
<proteinExistence type="predicted"/>
<evidence type="ECO:0000256" key="7">
    <source>
        <dbReference type="SAM" id="MobiDB-lite"/>
    </source>
</evidence>
<dbReference type="SUPFAM" id="SSF57850">
    <property type="entry name" value="RING/U-box"/>
    <property type="match status" value="1"/>
</dbReference>
<dbReference type="OrthoDB" id="1711136at2759"/>
<feature type="domain" description="RING-type" evidence="10">
    <location>
        <begin position="507"/>
        <end position="544"/>
    </location>
</feature>
<sequence length="562" mass="63108">MRARRQMVSGKHSNIVQFFEFYEEFDCLHLIFEFCPLGSLDQVVHSSKFQSGGERLVAKLLCQGASALDFLKEHDLVHRDVKPGNLLFSEQEVVKLADFGCATMAPEGVMLEEAMGTPGYWAPEVHQLPRGKGYSFPVDIWALGICFYFMLYQGTHPFLEKETLKRRDVQSGNFDAGWFTSWGAKDLLEWMLMPHPAVTSGFSNGAKNGVNALPPMKFLNIAGAIPSAMDKVLLIVVPILLWIAKVAYQILMIMVVYRQLFLTRTVFLDRMSVYAQDFQQLIRQHFNQILRMRRTVPPKEVPQHQLRVHLHPESLEVTTSKDKVSLRFVFDASVECNISFYWGPTVEACNKLVKDSAPCGNRSPRESHGGSLEMGYQPPSLEGNGSSRPLFPENDFLQRSQIYCMPAGLRQTFSINLHDKVSLKATSTAPAAESGDATGGSSSSETPRVDLAIVISPSLSEKQVTFVRCENRAKAEVLQQVVFTNHVGHRILGVYGFEDEEPGEADCMVCYERFRSVIILPCRHCSVCSTCLRSLRDERCPMCRSSFSAYLLLPLLRAEAPV</sequence>
<dbReference type="InterPro" id="IPR000719">
    <property type="entry name" value="Prot_kinase_dom"/>
</dbReference>
<dbReference type="Gene3D" id="3.30.40.10">
    <property type="entry name" value="Zinc/RING finger domain, C3HC4 (zinc finger)"/>
    <property type="match status" value="1"/>
</dbReference>
<keyword evidence="8" id="KW-0812">Transmembrane</keyword>
<keyword evidence="2" id="KW-0808">Transferase</keyword>
<gene>
    <name evidence="11" type="ORF">C1SCF055_LOCUS2123</name>
</gene>
<accession>A0A9P1BHS2</accession>
<feature type="domain" description="Protein kinase" evidence="9">
    <location>
        <begin position="1"/>
        <end position="219"/>
    </location>
</feature>
<dbReference type="CDD" id="cd16649">
    <property type="entry name" value="mRING-HC-C3HC5_CGRF1-like"/>
    <property type="match status" value="1"/>
</dbReference>
<evidence type="ECO:0000313" key="13">
    <source>
        <dbReference type="EMBL" id="CAL4760948.1"/>
    </source>
</evidence>
<name>A0A9P1BHS2_9DINO</name>
<evidence type="ECO:0000259" key="9">
    <source>
        <dbReference type="PROSITE" id="PS50011"/>
    </source>
</evidence>
<dbReference type="SMART" id="SM00184">
    <property type="entry name" value="RING"/>
    <property type="match status" value="1"/>
</dbReference>
<dbReference type="PROSITE" id="PS50089">
    <property type="entry name" value="ZF_RING_2"/>
    <property type="match status" value="1"/>
</dbReference>
<reference evidence="11" key="1">
    <citation type="submission" date="2022-10" db="EMBL/GenBank/DDBJ databases">
        <authorList>
            <person name="Chen Y."/>
            <person name="Dougan E. K."/>
            <person name="Chan C."/>
            <person name="Rhodes N."/>
            <person name="Thang M."/>
        </authorList>
    </citation>
    <scope>NUCLEOTIDE SEQUENCE</scope>
</reference>
<evidence type="ECO:0000256" key="4">
    <source>
        <dbReference type="ARBA" id="ARBA00022777"/>
    </source>
</evidence>
<dbReference type="AlphaFoldDB" id="A0A9P1BHS2"/>
<dbReference type="InterPro" id="IPR011009">
    <property type="entry name" value="Kinase-like_dom_sf"/>
</dbReference>
<dbReference type="Proteomes" id="UP001152797">
    <property type="component" value="Unassembled WGS sequence"/>
</dbReference>
<dbReference type="GO" id="GO:0005634">
    <property type="term" value="C:nucleus"/>
    <property type="evidence" value="ECO:0007669"/>
    <property type="project" value="TreeGrafter"/>
</dbReference>
<dbReference type="GO" id="GO:0004674">
    <property type="term" value="F:protein serine/threonine kinase activity"/>
    <property type="evidence" value="ECO:0007669"/>
    <property type="project" value="UniProtKB-KW"/>
</dbReference>
<dbReference type="Pfam" id="PF00069">
    <property type="entry name" value="Pkinase"/>
    <property type="match status" value="1"/>
</dbReference>
<keyword evidence="3" id="KW-0547">Nucleotide-binding</keyword>
<keyword evidence="4 13" id="KW-0418">Kinase</keyword>
<keyword evidence="8" id="KW-0472">Membrane</keyword>